<keyword evidence="2" id="KW-1185">Reference proteome</keyword>
<gene>
    <name evidence="1" type="ORF">FSP39_006358</name>
</gene>
<sequence>MACGDFSETFPNSFEENLEIVTNYRFVVPHGSLKKLNLDTIGIEVLNNKVSDSKVPVIVTAASANHFEEVQGLIEMLMTRYKGFKLIFYDIGLESNQVSVIKRHCKCEFRRFPFSKYPEYFRILRNYVWKPLIIQLVLIEYDFVMWMDASVRLNGSPLEELFEEARKTGIKILRGYGLIVKQTHLNTFKALDEKPCMFQGQELQATWIIVSRTNFTLRAIMKPWVSCALQYGCMAQDNAERLYRGRSSKHPGNQLCHRFDQSVISIILTRLYHDHIKDVHIGISKFGAIMRGDKSHFFTMLDDKWFQTNRSKA</sequence>
<evidence type="ECO:0000313" key="2">
    <source>
        <dbReference type="Proteomes" id="UP001186944"/>
    </source>
</evidence>
<dbReference type="InterPro" id="IPR012444">
    <property type="entry name" value="DUF1647"/>
</dbReference>
<dbReference type="EMBL" id="VSWD01000007">
    <property type="protein sequence ID" value="KAK3097104.1"/>
    <property type="molecule type" value="Genomic_DNA"/>
</dbReference>
<evidence type="ECO:0000313" key="1">
    <source>
        <dbReference type="EMBL" id="KAK3097104.1"/>
    </source>
</evidence>
<organism evidence="1 2">
    <name type="scientific">Pinctada imbricata</name>
    <name type="common">Atlantic pearl-oyster</name>
    <name type="synonym">Pinctada martensii</name>
    <dbReference type="NCBI Taxonomy" id="66713"/>
    <lineage>
        <taxon>Eukaryota</taxon>
        <taxon>Metazoa</taxon>
        <taxon>Spiralia</taxon>
        <taxon>Lophotrochozoa</taxon>
        <taxon>Mollusca</taxon>
        <taxon>Bivalvia</taxon>
        <taxon>Autobranchia</taxon>
        <taxon>Pteriomorphia</taxon>
        <taxon>Pterioida</taxon>
        <taxon>Pterioidea</taxon>
        <taxon>Pteriidae</taxon>
        <taxon>Pinctada</taxon>
    </lineage>
</organism>
<comment type="caution">
    <text evidence="1">The sequence shown here is derived from an EMBL/GenBank/DDBJ whole genome shotgun (WGS) entry which is preliminary data.</text>
</comment>
<dbReference type="Pfam" id="PF07801">
    <property type="entry name" value="DUF1647"/>
    <property type="match status" value="1"/>
</dbReference>
<dbReference type="Proteomes" id="UP001186944">
    <property type="component" value="Unassembled WGS sequence"/>
</dbReference>
<dbReference type="AlphaFoldDB" id="A0AA88Y9F4"/>
<dbReference type="PANTHER" id="PTHR31389">
    <property type="entry name" value="LD39211P"/>
    <property type="match status" value="1"/>
</dbReference>
<reference evidence="1" key="1">
    <citation type="submission" date="2019-08" db="EMBL/GenBank/DDBJ databases">
        <title>The improved chromosome-level genome for the pearl oyster Pinctada fucata martensii using PacBio sequencing and Hi-C.</title>
        <authorList>
            <person name="Zheng Z."/>
        </authorList>
    </citation>
    <scope>NUCLEOTIDE SEQUENCE</scope>
    <source>
        <strain evidence="1">ZZ-2019</strain>
        <tissue evidence="1">Adductor muscle</tissue>
    </source>
</reference>
<protein>
    <submittedName>
        <fullName evidence="1">Uncharacterized protein</fullName>
    </submittedName>
</protein>
<proteinExistence type="predicted"/>
<name>A0AA88Y9F4_PINIB</name>
<accession>A0AA88Y9F4</accession>
<dbReference type="PANTHER" id="PTHR31389:SF4">
    <property type="entry name" value="LD39211P"/>
    <property type="match status" value="1"/>
</dbReference>